<dbReference type="InterPro" id="IPR049381">
    <property type="entry name" value="UbiD-like_C"/>
</dbReference>
<dbReference type="Pfam" id="PF20696">
    <property type="entry name" value="UbiD_C"/>
    <property type="match status" value="1"/>
</dbReference>
<evidence type="ECO:0000313" key="4">
    <source>
        <dbReference type="EMBL" id="NJC68993.1"/>
    </source>
</evidence>
<sequence length="481" mass="53146">MAYADLRDFLAALDRNGQLLRFTDPVPLEPDLGAAARAVSNVTDRGPALLFEDIDGYERARVALNVVGSWPNHALMLGLDKDTSLKEQFFAFARRADAFPVEAERVGTERVGTERADDAPWREHAVETDINLFHLLPLFRLNRYDAGSYIDKAAVVTRDPDDPENFDTQNVGIYRIQVKGTDRLGIQPVPAHDIGIHLRKAEERGENLPIAIAIGNEPVITTIAGMPLAYDESENEMAGAVQGAPYRIARAPLTGMDVPWGAEVVIEGEIIGGVREIEGPFGEFTGFYSGGRRQPVIAVHRVHHRTDPIFEHLYLGRPWAELDYTVALNTSVPLYRQLKQDYPEVVAVNAMYTHGLLGIISVRPRYGGFAKAVGVRAMTTPHGLGYCKVIIVVDDTVDPFNLAQVMWSLSVKFHPAHDLVVLPDLSILPLDPSSEPPGISHKVVLDATTPIAPEQRGHFSQEVDQPAGTQEWENRIKRLLT</sequence>
<name>A0ABX0XUV3_9ACTN</name>
<reference evidence="4 5" key="1">
    <citation type="submission" date="2020-03" db="EMBL/GenBank/DDBJ databases">
        <title>WGS of the type strain of Planosporangium spp.</title>
        <authorList>
            <person name="Thawai C."/>
        </authorList>
    </citation>
    <scope>NUCLEOTIDE SEQUENCE [LARGE SCALE GENOMIC DNA]</scope>
    <source>
        <strain evidence="4 5">TBRC 5610</strain>
    </source>
</reference>
<organism evidence="4 5">
    <name type="scientific">Planosporangium thailandense</name>
    <dbReference type="NCBI Taxonomy" id="765197"/>
    <lineage>
        <taxon>Bacteria</taxon>
        <taxon>Bacillati</taxon>
        <taxon>Actinomycetota</taxon>
        <taxon>Actinomycetes</taxon>
        <taxon>Micromonosporales</taxon>
        <taxon>Micromonosporaceae</taxon>
        <taxon>Planosporangium</taxon>
    </lineage>
</organism>
<dbReference type="NCBIfam" id="NF041204">
    <property type="entry name" value="VdcC"/>
    <property type="match status" value="1"/>
</dbReference>
<feature type="domain" description="3-octaprenyl-4-hydroxybenzoate carboxy-lyase-like Rift-related" evidence="1">
    <location>
        <begin position="117"/>
        <end position="318"/>
    </location>
</feature>
<dbReference type="Proteomes" id="UP000722989">
    <property type="component" value="Unassembled WGS sequence"/>
</dbReference>
<gene>
    <name evidence="4" type="ORF">HC031_04510</name>
</gene>
<dbReference type="SUPFAM" id="SSF143968">
    <property type="entry name" value="UbiD C-terminal domain-like"/>
    <property type="match status" value="1"/>
</dbReference>
<evidence type="ECO:0000259" key="3">
    <source>
        <dbReference type="Pfam" id="PF20696"/>
    </source>
</evidence>
<dbReference type="SUPFAM" id="SSF50475">
    <property type="entry name" value="FMN-binding split barrel"/>
    <property type="match status" value="1"/>
</dbReference>
<accession>A0ABX0XUV3</accession>
<dbReference type="NCBIfam" id="TIGR00148">
    <property type="entry name" value="UbiD family decarboxylase"/>
    <property type="match status" value="1"/>
</dbReference>
<dbReference type="InterPro" id="IPR048304">
    <property type="entry name" value="UbiD_Rift_dom"/>
</dbReference>
<dbReference type="PANTHER" id="PTHR30108">
    <property type="entry name" value="3-OCTAPRENYL-4-HYDROXYBENZOATE CARBOXY-LYASE-RELATED"/>
    <property type="match status" value="1"/>
</dbReference>
<keyword evidence="5" id="KW-1185">Reference proteome</keyword>
<feature type="domain" description="3-octaprenyl-4-hydroxybenzoate carboxy-lyase-like C-terminal" evidence="3">
    <location>
        <begin position="325"/>
        <end position="447"/>
    </location>
</feature>
<dbReference type="Pfam" id="PF20695">
    <property type="entry name" value="UbiD_N"/>
    <property type="match status" value="1"/>
</dbReference>
<dbReference type="Gene3D" id="3.40.1670.10">
    <property type="entry name" value="UbiD C-terminal domain-like"/>
    <property type="match status" value="1"/>
</dbReference>
<dbReference type="Pfam" id="PF01977">
    <property type="entry name" value="UbiD"/>
    <property type="match status" value="1"/>
</dbReference>
<dbReference type="InterPro" id="IPR049383">
    <property type="entry name" value="UbiD-like_N"/>
</dbReference>
<feature type="domain" description="3-octaprenyl-4-hydroxybenzoate carboxy-lyase-like N-terminal" evidence="2">
    <location>
        <begin position="10"/>
        <end position="88"/>
    </location>
</feature>
<evidence type="ECO:0000259" key="2">
    <source>
        <dbReference type="Pfam" id="PF20695"/>
    </source>
</evidence>
<protein>
    <submittedName>
        <fullName evidence="4">UbiD family decarboxylase</fullName>
    </submittedName>
</protein>
<dbReference type="InterPro" id="IPR002830">
    <property type="entry name" value="UbiD"/>
</dbReference>
<dbReference type="EMBL" id="JAATVY010000002">
    <property type="protein sequence ID" value="NJC68993.1"/>
    <property type="molecule type" value="Genomic_DNA"/>
</dbReference>
<evidence type="ECO:0000259" key="1">
    <source>
        <dbReference type="Pfam" id="PF01977"/>
    </source>
</evidence>
<dbReference type="InterPro" id="IPR053417">
    <property type="entry name" value="PAD_UbiD-like"/>
</dbReference>
<dbReference type="PANTHER" id="PTHR30108:SF17">
    <property type="entry name" value="FERULIC ACID DECARBOXYLASE 1"/>
    <property type="match status" value="1"/>
</dbReference>
<proteinExistence type="predicted"/>
<dbReference type="RefSeq" id="WP_167923862.1">
    <property type="nucleotide sequence ID" value="NZ_JAATVY010000002.1"/>
</dbReference>
<evidence type="ECO:0000313" key="5">
    <source>
        <dbReference type="Proteomes" id="UP000722989"/>
    </source>
</evidence>
<comment type="caution">
    <text evidence="4">The sequence shown here is derived from an EMBL/GenBank/DDBJ whole genome shotgun (WGS) entry which is preliminary data.</text>
</comment>